<dbReference type="AlphaFoldDB" id="A0A1E8FCN8"/>
<protein>
    <recommendedName>
        <fullName evidence="11">Diguanylate cyclase</fullName>
    </recommendedName>
</protein>
<dbReference type="InterPro" id="IPR029095">
    <property type="entry name" value="NarX-like_N"/>
</dbReference>
<dbReference type="SUPFAM" id="SSF55785">
    <property type="entry name" value="PYP-like sensor domain (PAS domain)"/>
    <property type="match status" value="1"/>
</dbReference>
<dbReference type="OrthoDB" id="5905478at2"/>
<dbReference type="NCBIfam" id="TIGR00254">
    <property type="entry name" value="GGDEF"/>
    <property type="match status" value="1"/>
</dbReference>
<dbReference type="Pfam" id="PF00990">
    <property type="entry name" value="GGDEF"/>
    <property type="match status" value="1"/>
</dbReference>
<dbReference type="Pfam" id="PF13188">
    <property type="entry name" value="PAS_8"/>
    <property type="match status" value="1"/>
</dbReference>
<evidence type="ECO:0000259" key="8">
    <source>
        <dbReference type="PROSITE" id="PS50887"/>
    </source>
</evidence>
<name>A0A1E8FCN8_9ALTE</name>
<gene>
    <name evidence="9" type="ORF">BFC17_19125</name>
</gene>
<feature type="transmembrane region" description="Helical" evidence="6">
    <location>
        <begin position="21"/>
        <end position="44"/>
    </location>
</feature>
<dbReference type="InterPro" id="IPR029787">
    <property type="entry name" value="Nucleotide_cyclase"/>
</dbReference>
<feature type="domain" description="PAS" evidence="7">
    <location>
        <begin position="229"/>
        <end position="273"/>
    </location>
</feature>
<comment type="caution">
    <text evidence="9">The sequence shown here is derived from an EMBL/GenBank/DDBJ whole genome shotgun (WGS) entry which is preliminary data.</text>
</comment>
<dbReference type="CDD" id="cd01949">
    <property type="entry name" value="GGDEF"/>
    <property type="match status" value="1"/>
</dbReference>
<accession>A0A1E8FCN8</accession>
<keyword evidence="4 6" id="KW-1133">Transmembrane helix</keyword>
<feature type="transmembrane region" description="Helical" evidence="6">
    <location>
        <begin position="199"/>
        <end position="219"/>
    </location>
</feature>
<evidence type="ECO:0000256" key="4">
    <source>
        <dbReference type="ARBA" id="ARBA00022989"/>
    </source>
</evidence>
<sequence>MSLLAKFKTTLTAVSQRYGSTLTVMAVVLFLTFDFVALSLNVWLSYRIENAAININLSGRQRMLSQRLVKSLLMMENAYTDEEAYSDALNELKATFQRFDQTLDSFHRGGRTLAADTNVIQVSPLTSAATTQIVRKALLEWAPLRQKVRQLIGREYDRLLLSQAIDVAQRKNLLLLDLMNQLTIELEHETQAEAVSIRFYQGLAFFLAIINFSVAIVMYRLRVRKANHSVDLVDTIMNRVATGILVADDQDRVMRANKLMAQMSGYEMDDLIGCKLDTLLYEHEGEMYGMRKMGGQYHCQVEVSKVTIGRNPATVYTVIDDSQQKAQEQELTMLAYHDQLTDLPNRHLFNDRLAVEIRHAQRRNEKLALLFIDLNGFKGINDRYGHKFGDLLLGRVAVRMKQTVRESDTVARLGGDEFTLLLTDVSSYAMCKSLVDKIMEAICKPYLIQDSLVEIGASIGVACYPDDAGTEPELLSLADKAMYMSKATGKSNITFASDWQSRETATPADKA</sequence>
<dbReference type="SUPFAM" id="SSF55073">
    <property type="entry name" value="Nucleotide cyclase"/>
    <property type="match status" value="1"/>
</dbReference>
<dbReference type="Proteomes" id="UP000176037">
    <property type="component" value="Unassembled WGS sequence"/>
</dbReference>
<dbReference type="GO" id="GO:0016020">
    <property type="term" value="C:membrane"/>
    <property type="evidence" value="ECO:0007669"/>
    <property type="project" value="UniProtKB-SubCell"/>
</dbReference>
<reference evidence="9 10" key="1">
    <citation type="submission" date="2016-09" db="EMBL/GenBank/DDBJ databases">
        <title>Alteromonas lipolytica, a new species isolated from sea water.</title>
        <authorList>
            <person name="Wu Y.-H."/>
            <person name="Cheng H."/>
            <person name="Xu X.-W."/>
        </authorList>
    </citation>
    <scope>NUCLEOTIDE SEQUENCE [LARGE SCALE GENOMIC DNA]</scope>
    <source>
        <strain evidence="9 10">JW12</strain>
    </source>
</reference>
<organism evidence="9 10">
    <name type="scientific">Alteromonas lipolytica</name>
    <dbReference type="NCBI Taxonomy" id="1856405"/>
    <lineage>
        <taxon>Bacteria</taxon>
        <taxon>Pseudomonadati</taxon>
        <taxon>Pseudomonadota</taxon>
        <taxon>Gammaproteobacteria</taxon>
        <taxon>Alteromonadales</taxon>
        <taxon>Alteromonadaceae</taxon>
        <taxon>Alteromonas/Salinimonas group</taxon>
        <taxon>Alteromonas</taxon>
    </lineage>
</organism>
<dbReference type="InterPro" id="IPR035965">
    <property type="entry name" value="PAS-like_dom_sf"/>
</dbReference>
<evidence type="ECO:0000313" key="10">
    <source>
        <dbReference type="Proteomes" id="UP000176037"/>
    </source>
</evidence>
<dbReference type="EMBL" id="MJIC01000014">
    <property type="protein sequence ID" value="OFI33694.1"/>
    <property type="molecule type" value="Genomic_DNA"/>
</dbReference>
<keyword evidence="3 6" id="KW-0812">Transmembrane</keyword>
<evidence type="ECO:0000256" key="1">
    <source>
        <dbReference type="ARBA" id="ARBA00001946"/>
    </source>
</evidence>
<dbReference type="GO" id="GO:0003824">
    <property type="term" value="F:catalytic activity"/>
    <property type="evidence" value="ECO:0007669"/>
    <property type="project" value="UniProtKB-ARBA"/>
</dbReference>
<keyword evidence="10" id="KW-1185">Reference proteome</keyword>
<proteinExistence type="predicted"/>
<dbReference type="Pfam" id="PF13675">
    <property type="entry name" value="PilJ"/>
    <property type="match status" value="1"/>
</dbReference>
<dbReference type="NCBIfam" id="TIGR00229">
    <property type="entry name" value="sensory_box"/>
    <property type="match status" value="1"/>
</dbReference>
<dbReference type="PROSITE" id="PS50887">
    <property type="entry name" value="GGDEF"/>
    <property type="match status" value="1"/>
</dbReference>
<dbReference type="PANTHER" id="PTHR46663:SF2">
    <property type="entry name" value="GGDEF DOMAIN-CONTAINING PROTEIN"/>
    <property type="match status" value="1"/>
</dbReference>
<dbReference type="SMART" id="SM00267">
    <property type="entry name" value="GGDEF"/>
    <property type="match status" value="1"/>
</dbReference>
<evidence type="ECO:0000256" key="2">
    <source>
        <dbReference type="ARBA" id="ARBA00004141"/>
    </source>
</evidence>
<feature type="domain" description="GGDEF" evidence="8">
    <location>
        <begin position="365"/>
        <end position="498"/>
    </location>
</feature>
<evidence type="ECO:0008006" key="11">
    <source>
        <dbReference type="Google" id="ProtNLM"/>
    </source>
</evidence>
<evidence type="ECO:0000259" key="7">
    <source>
        <dbReference type="PROSITE" id="PS50112"/>
    </source>
</evidence>
<comment type="subcellular location">
    <subcellularLocation>
        <location evidence="2">Membrane</location>
        <topology evidence="2">Multi-pass membrane protein</topology>
    </subcellularLocation>
</comment>
<evidence type="ECO:0000313" key="9">
    <source>
        <dbReference type="EMBL" id="OFI33694.1"/>
    </source>
</evidence>
<comment type="cofactor">
    <cofactor evidence="1">
        <name>Mg(2+)</name>
        <dbReference type="ChEBI" id="CHEBI:18420"/>
    </cofactor>
</comment>
<dbReference type="Gene3D" id="3.30.450.20">
    <property type="entry name" value="PAS domain"/>
    <property type="match status" value="1"/>
</dbReference>
<dbReference type="STRING" id="1856405.BFC17_19125"/>
<dbReference type="PANTHER" id="PTHR46663">
    <property type="entry name" value="DIGUANYLATE CYCLASE DGCT-RELATED"/>
    <property type="match status" value="1"/>
</dbReference>
<dbReference type="PROSITE" id="PS50112">
    <property type="entry name" value="PAS"/>
    <property type="match status" value="1"/>
</dbReference>
<dbReference type="InterPro" id="IPR000160">
    <property type="entry name" value="GGDEF_dom"/>
</dbReference>
<dbReference type="InterPro" id="IPR000014">
    <property type="entry name" value="PAS"/>
</dbReference>
<evidence type="ECO:0000256" key="5">
    <source>
        <dbReference type="ARBA" id="ARBA00023136"/>
    </source>
</evidence>
<dbReference type="FunFam" id="3.30.70.270:FF:000001">
    <property type="entry name" value="Diguanylate cyclase domain protein"/>
    <property type="match status" value="1"/>
</dbReference>
<evidence type="ECO:0000256" key="3">
    <source>
        <dbReference type="ARBA" id="ARBA00022692"/>
    </source>
</evidence>
<evidence type="ECO:0000256" key="6">
    <source>
        <dbReference type="SAM" id="Phobius"/>
    </source>
</evidence>
<dbReference type="InterPro" id="IPR052163">
    <property type="entry name" value="DGC-Regulatory_Protein"/>
</dbReference>
<dbReference type="InterPro" id="IPR043128">
    <property type="entry name" value="Rev_trsase/Diguanyl_cyclase"/>
</dbReference>
<dbReference type="RefSeq" id="WP_070176622.1">
    <property type="nucleotide sequence ID" value="NZ_BMJR01000003.1"/>
</dbReference>
<keyword evidence="5 6" id="KW-0472">Membrane</keyword>
<dbReference type="Gene3D" id="3.30.70.270">
    <property type="match status" value="1"/>
</dbReference>